<evidence type="ECO:0000259" key="5">
    <source>
        <dbReference type="Pfam" id="PF01979"/>
    </source>
</evidence>
<dbReference type="OrthoDB" id="3189065at2"/>
<keyword evidence="2" id="KW-0479">Metal-binding</keyword>
<dbReference type="GO" id="GO:0008892">
    <property type="term" value="F:guanine deaminase activity"/>
    <property type="evidence" value="ECO:0007669"/>
    <property type="project" value="TreeGrafter"/>
</dbReference>
<gene>
    <name evidence="6" type="ORF">BDK89_1619</name>
</gene>
<feature type="domain" description="Amidohydrolase-related" evidence="5">
    <location>
        <begin position="64"/>
        <end position="427"/>
    </location>
</feature>
<evidence type="ECO:0000256" key="1">
    <source>
        <dbReference type="ARBA" id="ARBA00001947"/>
    </source>
</evidence>
<evidence type="ECO:0000313" key="6">
    <source>
        <dbReference type="EMBL" id="TDT16037.1"/>
    </source>
</evidence>
<dbReference type="InterPro" id="IPR011059">
    <property type="entry name" value="Metal-dep_hydrolase_composite"/>
</dbReference>
<protein>
    <submittedName>
        <fullName evidence="6">Guanine deaminase</fullName>
    </submittedName>
</protein>
<evidence type="ECO:0000256" key="4">
    <source>
        <dbReference type="ARBA" id="ARBA00022833"/>
    </source>
</evidence>
<dbReference type="EMBL" id="SOAU01000001">
    <property type="protein sequence ID" value="TDT16037.1"/>
    <property type="molecule type" value="Genomic_DNA"/>
</dbReference>
<dbReference type="InterPro" id="IPR032466">
    <property type="entry name" value="Metal_Hydrolase"/>
</dbReference>
<keyword evidence="4" id="KW-0862">Zinc</keyword>
<dbReference type="GO" id="GO:0008270">
    <property type="term" value="F:zinc ion binding"/>
    <property type="evidence" value="ECO:0007669"/>
    <property type="project" value="TreeGrafter"/>
</dbReference>
<accession>A0A4R7HXV2</accession>
<organism evidence="6 7">
    <name type="scientific">Ilumatobacter fluminis</name>
    <dbReference type="NCBI Taxonomy" id="467091"/>
    <lineage>
        <taxon>Bacteria</taxon>
        <taxon>Bacillati</taxon>
        <taxon>Actinomycetota</taxon>
        <taxon>Acidimicrobiia</taxon>
        <taxon>Acidimicrobiales</taxon>
        <taxon>Ilumatobacteraceae</taxon>
        <taxon>Ilumatobacter</taxon>
    </lineage>
</organism>
<comment type="caution">
    <text evidence="6">The sequence shown here is derived from an EMBL/GenBank/DDBJ whole genome shotgun (WGS) entry which is preliminary data.</text>
</comment>
<dbReference type="GO" id="GO:0046098">
    <property type="term" value="P:guanine metabolic process"/>
    <property type="evidence" value="ECO:0007669"/>
    <property type="project" value="TreeGrafter"/>
</dbReference>
<dbReference type="InterPro" id="IPR051607">
    <property type="entry name" value="Metallo-dep_hydrolases"/>
</dbReference>
<evidence type="ECO:0000313" key="7">
    <source>
        <dbReference type="Proteomes" id="UP000294558"/>
    </source>
</evidence>
<dbReference type="SUPFAM" id="SSF51556">
    <property type="entry name" value="Metallo-dependent hydrolases"/>
    <property type="match status" value="1"/>
</dbReference>
<evidence type="ECO:0000256" key="2">
    <source>
        <dbReference type="ARBA" id="ARBA00022723"/>
    </source>
</evidence>
<comment type="cofactor">
    <cofactor evidence="1">
        <name>Zn(2+)</name>
        <dbReference type="ChEBI" id="CHEBI:29105"/>
    </cofactor>
</comment>
<evidence type="ECO:0000256" key="3">
    <source>
        <dbReference type="ARBA" id="ARBA00022801"/>
    </source>
</evidence>
<dbReference type="Gene3D" id="2.30.40.10">
    <property type="entry name" value="Urease, subunit C, domain 1"/>
    <property type="match status" value="1"/>
</dbReference>
<dbReference type="InterPro" id="IPR006680">
    <property type="entry name" value="Amidohydro-rel"/>
</dbReference>
<name>A0A4R7HXV2_9ACTN</name>
<keyword evidence="7" id="KW-1185">Reference proteome</keyword>
<dbReference type="Pfam" id="PF01979">
    <property type="entry name" value="Amidohydro_1"/>
    <property type="match status" value="1"/>
</dbReference>
<dbReference type="AlphaFoldDB" id="A0A4R7HXV2"/>
<dbReference type="PANTHER" id="PTHR11271">
    <property type="entry name" value="GUANINE DEAMINASE"/>
    <property type="match status" value="1"/>
</dbReference>
<dbReference type="Proteomes" id="UP000294558">
    <property type="component" value="Unassembled WGS sequence"/>
</dbReference>
<proteinExistence type="predicted"/>
<dbReference type="PANTHER" id="PTHR11271:SF6">
    <property type="entry name" value="GUANINE DEAMINASE"/>
    <property type="match status" value="1"/>
</dbReference>
<dbReference type="Gene3D" id="3.20.20.140">
    <property type="entry name" value="Metal-dependent hydrolases"/>
    <property type="match status" value="1"/>
</dbReference>
<dbReference type="SUPFAM" id="SSF51338">
    <property type="entry name" value="Composite domain of metallo-dependent hydrolases"/>
    <property type="match status" value="2"/>
</dbReference>
<sequence>MPVRRGIVVAVTTIRATVLHTPSPDRLDVLVDQAIEIDDTGRIERIGAAGPDAHADVVLPDDTVIVPGFVDTHLHAPQWPQLGTALDLPLDQWLFEYTFPLEARFADLEFARQVWDHMVPSLLRHGTTTVTYYASIHEAATTALAETCARLGQRAFVGRCAMDHPDGTPEWYRDPSPEASIAASARSIDEIRAIGSQLVQPIITPRFIPACTDEALTGLAALAADTDTLIQTHCSEGDWEHGHVLERCGVTDAHALDRFGLMREHTVLAHATHLDDTDRALIAQRGAGVAHCPLSNVYFSERAFSARAAIEAGVRVGLGTDIAGGPSPSLFAQCGHAMVAGRRRVDEGEADARVDTTTAFWMATAGGADLLGVDAGVIEAGRWFDAVAIRLPDQVVPDGDWASRFERLVRLATPNDIRSVWVAGRQVV</sequence>
<reference evidence="6 7" key="1">
    <citation type="submission" date="2019-03" db="EMBL/GenBank/DDBJ databases">
        <title>Sequencing the genomes of 1000 actinobacteria strains.</title>
        <authorList>
            <person name="Klenk H.-P."/>
        </authorList>
    </citation>
    <scope>NUCLEOTIDE SEQUENCE [LARGE SCALE GENOMIC DNA]</scope>
    <source>
        <strain evidence="6 7">DSM 18936</strain>
    </source>
</reference>
<keyword evidence="3" id="KW-0378">Hydrolase</keyword>
<dbReference type="GO" id="GO:0005829">
    <property type="term" value="C:cytosol"/>
    <property type="evidence" value="ECO:0007669"/>
    <property type="project" value="TreeGrafter"/>
</dbReference>